<proteinExistence type="predicted"/>
<evidence type="ECO:0000313" key="1">
    <source>
        <dbReference type="EMBL" id="EJW92582.1"/>
    </source>
</evidence>
<comment type="caution">
    <text evidence="1">The sequence shown here is derived from an EMBL/GenBank/DDBJ whole genome shotgun (WGS) entry which is preliminary data.</text>
</comment>
<reference evidence="1" key="1">
    <citation type="journal article" date="2012" name="PLoS ONE">
        <title>Gene sets for utilization of primary and secondary nutrition supplies in the distal gut of endangered iberian lynx.</title>
        <authorList>
            <person name="Alcaide M."/>
            <person name="Messina E."/>
            <person name="Richter M."/>
            <person name="Bargiela R."/>
            <person name="Peplies J."/>
            <person name="Huws S.A."/>
            <person name="Newbold C.J."/>
            <person name="Golyshin P.N."/>
            <person name="Simon M.A."/>
            <person name="Lopez G."/>
            <person name="Yakimov M.M."/>
            <person name="Ferrer M."/>
        </authorList>
    </citation>
    <scope>NUCLEOTIDE SEQUENCE</scope>
</reference>
<dbReference type="AlphaFoldDB" id="J9FSQ6"/>
<accession>J9FSQ6</accession>
<gene>
    <name evidence="1" type="ORF">EVA_19311</name>
</gene>
<name>J9FSQ6_9ZZZZ</name>
<protein>
    <submittedName>
        <fullName evidence="1">Uncharacterized protein</fullName>
    </submittedName>
</protein>
<sequence length="115" mass="13417">MDGPVLPRRELRRAQARPLLQVRRPARHLEPARRLLQPHLVRHGLQQPARLVHLRDAQQHDARVPRPRAQVQGRVHGHPLVHQAGAAALRERRQADARLHLQRDDLQLLRQPRHP</sequence>
<organism evidence="1">
    <name type="scientific">gut metagenome</name>
    <dbReference type="NCBI Taxonomy" id="749906"/>
    <lineage>
        <taxon>unclassified sequences</taxon>
        <taxon>metagenomes</taxon>
        <taxon>organismal metagenomes</taxon>
    </lineage>
</organism>
<dbReference type="EMBL" id="AMCI01007458">
    <property type="protein sequence ID" value="EJW92582.1"/>
    <property type="molecule type" value="Genomic_DNA"/>
</dbReference>